<accession>D6Z4P4</accession>
<dbReference type="Proteomes" id="UP000001508">
    <property type="component" value="Chromosome"/>
</dbReference>
<dbReference type="KEGG" id="dak:DaAHT2_1838"/>
<evidence type="ECO:0008006" key="3">
    <source>
        <dbReference type="Google" id="ProtNLM"/>
    </source>
</evidence>
<dbReference type="AlphaFoldDB" id="D6Z4P4"/>
<keyword evidence="2" id="KW-1185">Reference proteome</keyword>
<dbReference type="HOGENOM" id="CLU_2117041_0_0_7"/>
<name>D6Z4P4_DESAT</name>
<gene>
    <name evidence="1" type="ordered locus">DaAHT2_1838</name>
</gene>
<reference evidence="2" key="1">
    <citation type="submission" date="2010-02" db="EMBL/GenBank/DDBJ databases">
        <title>Complete sequence of Desulfurivibrio alkaliphilus AHT2.</title>
        <authorList>
            <consortium name="US DOE Joint Genome Institute"/>
            <person name="Pitluck S."/>
            <person name="Chertkov O."/>
            <person name="Detter J.C."/>
            <person name="Han C."/>
            <person name="Tapia R."/>
            <person name="Larimer F."/>
            <person name="Land M."/>
            <person name="Hauser L."/>
            <person name="Kyrpides N."/>
            <person name="Mikhailova N."/>
            <person name="Sorokin D.Y."/>
            <person name="Muyzer G."/>
            <person name="Woyke T."/>
        </authorList>
    </citation>
    <scope>NUCLEOTIDE SEQUENCE [LARGE SCALE GENOMIC DNA]</scope>
    <source>
        <strain evidence="2">DSM 19089 / UNIQEM U267 / AHT2</strain>
    </source>
</reference>
<protein>
    <recommendedName>
        <fullName evidence="3">NAD-dependent epimerase/dehydratase family protein</fullName>
    </recommendedName>
</protein>
<dbReference type="STRING" id="589865.DaAHT2_1838"/>
<evidence type="ECO:0000313" key="1">
    <source>
        <dbReference type="EMBL" id="ADH86519.1"/>
    </source>
</evidence>
<dbReference type="EMBL" id="CP001940">
    <property type="protein sequence ID" value="ADH86519.1"/>
    <property type="molecule type" value="Genomic_DNA"/>
</dbReference>
<dbReference type="SUPFAM" id="SSF51735">
    <property type="entry name" value="NAD(P)-binding Rossmann-fold domains"/>
    <property type="match status" value="1"/>
</dbReference>
<dbReference type="eggNOG" id="COG1087">
    <property type="taxonomic scope" value="Bacteria"/>
</dbReference>
<dbReference type="InParanoid" id="D6Z4P4"/>
<proteinExistence type="predicted"/>
<organism evidence="1 2">
    <name type="scientific">Desulfurivibrio alkaliphilus (strain DSM 19089 / UNIQEM U267 / AHT2)</name>
    <dbReference type="NCBI Taxonomy" id="589865"/>
    <lineage>
        <taxon>Bacteria</taxon>
        <taxon>Pseudomonadati</taxon>
        <taxon>Thermodesulfobacteriota</taxon>
        <taxon>Desulfobulbia</taxon>
        <taxon>Desulfobulbales</taxon>
        <taxon>Desulfobulbaceae</taxon>
        <taxon>Desulfurivibrio</taxon>
    </lineage>
</organism>
<dbReference type="InterPro" id="IPR036291">
    <property type="entry name" value="NAD(P)-bd_dom_sf"/>
</dbReference>
<sequence>MRPCPFGKPFIFKVSNFSTGFRDSVVSGSLAVAELDVADANVLSALFSRHRFDAVLHFASFIQVDESVTDLQVLGWQPCYAELETIVEHAWAWAQKWPWSTGGTVVPLIHGKKS</sequence>
<dbReference type="Gene3D" id="3.40.50.720">
    <property type="entry name" value="NAD(P)-binding Rossmann-like Domain"/>
    <property type="match status" value="1"/>
</dbReference>
<evidence type="ECO:0000313" key="2">
    <source>
        <dbReference type="Proteomes" id="UP000001508"/>
    </source>
</evidence>